<dbReference type="EMBL" id="JALNTZ010000003">
    <property type="protein sequence ID" value="KAJ3658939.1"/>
    <property type="molecule type" value="Genomic_DNA"/>
</dbReference>
<dbReference type="AlphaFoldDB" id="A0AA38IPZ3"/>
<gene>
    <name evidence="2" type="ORF">Zmor_010651</name>
</gene>
<protein>
    <submittedName>
        <fullName evidence="2">Uncharacterized protein</fullName>
    </submittedName>
</protein>
<sequence>MRLRPPRAGQRPTSSAPPPPLPRGPRVRPAHRANCRGSRPGQAKTRRRLRIRIVVGSRRGDGWDSHKTMMMIIGLGYVTCGQCKPTRERRRRGDGRNGIFAEVYTS</sequence>
<keyword evidence="3" id="KW-1185">Reference proteome</keyword>
<accession>A0AA38IPZ3</accession>
<reference evidence="2" key="1">
    <citation type="journal article" date="2023" name="G3 (Bethesda)">
        <title>Whole genome assemblies of Zophobas morio and Tenebrio molitor.</title>
        <authorList>
            <person name="Kaur S."/>
            <person name="Stinson S.A."/>
            <person name="diCenzo G.C."/>
        </authorList>
    </citation>
    <scope>NUCLEOTIDE SEQUENCE</scope>
    <source>
        <strain evidence="2">QUZm001</strain>
    </source>
</reference>
<dbReference type="Proteomes" id="UP001168821">
    <property type="component" value="Unassembled WGS sequence"/>
</dbReference>
<evidence type="ECO:0000256" key="1">
    <source>
        <dbReference type="SAM" id="MobiDB-lite"/>
    </source>
</evidence>
<feature type="compositionally biased region" description="Basic residues" evidence="1">
    <location>
        <begin position="25"/>
        <end position="34"/>
    </location>
</feature>
<comment type="caution">
    <text evidence="2">The sequence shown here is derived from an EMBL/GenBank/DDBJ whole genome shotgun (WGS) entry which is preliminary data.</text>
</comment>
<feature type="region of interest" description="Disordered" evidence="1">
    <location>
        <begin position="87"/>
        <end position="106"/>
    </location>
</feature>
<feature type="region of interest" description="Disordered" evidence="1">
    <location>
        <begin position="1"/>
        <end position="45"/>
    </location>
</feature>
<organism evidence="2 3">
    <name type="scientific">Zophobas morio</name>
    <dbReference type="NCBI Taxonomy" id="2755281"/>
    <lineage>
        <taxon>Eukaryota</taxon>
        <taxon>Metazoa</taxon>
        <taxon>Ecdysozoa</taxon>
        <taxon>Arthropoda</taxon>
        <taxon>Hexapoda</taxon>
        <taxon>Insecta</taxon>
        <taxon>Pterygota</taxon>
        <taxon>Neoptera</taxon>
        <taxon>Endopterygota</taxon>
        <taxon>Coleoptera</taxon>
        <taxon>Polyphaga</taxon>
        <taxon>Cucujiformia</taxon>
        <taxon>Tenebrionidae</taxon>
        <taxon>Zophobas</taxon>
    </lineage>
</organism>
<evidence type="ECO:0000313" key="2">
    <source>
        <dbReference type="EMBL" id="KAJ3658939.1"/>
    </source>
</evidence>
<evidence type="ECO:0000313" key="3">
    <source>
        <dbReference type="Proteomes" id="UP001168821"/>
    </source>
</evidence>
<name>A0AA38IPZ3_9CUCU</name>
<proteinExistence type="predicted"/>